<gene>
    <name evidence="2" type="ORF">HNP76_001407</name>
</gene>
<protein>
    <submittedName>
        <fullName evidence="2">Uncharacterized protein</fullName>
    </submittedName>
</protein>
<sequence length="278" mass="30519">MSTSLEKDLHSVYIDGEMPESFISQYESIVQADSGEKSRLEKMQKIHSLLQEDSSEKTVSDQFIEESFARLQTKMRYAKNVEFAEPPKSFVSPFIKYASSFAAAAAVFAVVFIPLHYNSLSKAKETAVAAISIIKGKDIEPIAKKDVVIDGNINKEDLPKVLAVKSESKKPRATENPASSKVASQESSAIAKAESPEAESTEALPVEQKTIYATNLASNGSNSSIGHRFRERLTAIAPFVPDFSSSSITISVPNFQEIGNNMEMMDLPNEQGNEQEQE</sequence>
<evidence type="ECO:0000256" key="1">
    <source>
        <dbReference type="SAM" id="MobiDB-lite"/>
    </source>
</evidence>
<accession>A0A7W8LM18</accession>
<name>A0A7W8LM18_9SPIR</name>
<organism evidence="2 3">
    <name type="scientific">Treponema ruminis</name>
    <dbReference type="NCBI Taxonomy" id="744515"/>
    <lineage>
        <taxon>Bacteria</taxon>
        <taxon>Pseudomonadati</taxon>
        <taxon>Spirochaetota</taxon>
        <taxon>Spirochaetia</taxon>
        <taxon>Spirochaetales</taxon>
        <taxon>Treponemataceae</taxon>
        <taxon>Treponema</taxon>
    </lineage>
</organism>
<comment type="caution">
    <text evidence="2">The sequence shown here is derived from an EMBL/GenBank/DDBJ whole genome shotgun (WGS) entry which is preliminary data.</text>
</comment>
<dbReference type="RefSeq" id="WP_184658938.1">
    <property type="nucleotide sequence ID" value="NZ_JACHFQ010000004.1"/>
</dbReference>
<keyword evidence="3" id="KW-1185">Reference proteome</keyword>
<feature type="compositionally biased region" description="Polar residues" evidence="1">
    <location>
        <begin position="176"/>
        <end position="188"/>
    </location>
</feature>
<proteinExistence type="predicted"/>
<dbReference type="Proteomes" id="UP000518887">
    <property type="component" value="Unassembled WGS sequence"/>
</dbReference>
<reference evidence="2 3" key="1">
    <citation type="submission" date="2020-08" db="EMBL/GenBank/DDBJ databases">
        <title>Genomic Encyclopedia of Type Strains, Phase IV (KMG-IV): sequencing the most valuable type-strain genomes for metagenomic binning, comparative biology and taxonomic classification.</title>
        <authorList>
            <person name="Goeker M."/>
        </authorList>
    </citation>
    <scope>NUCLEOTIDE SEQUENCE [LARGE SCALE GENOMIC DNA]</scope>
    <source>
        <strain evidence="2 3">DSM 103462</strain>
    </source>
</reference>
<evidence type="ECO:0000313" key="2">
    <source>
        <dbReference type="EMBL" id="MBB5226039.1"/>
    </source>
</evidence>
<feature type="region of interest" description="Disordered" evidence="1">
    <location>
        <begin position="164"/>
        <end position="206"/>
    </location>
</feature>
<dbReference type="AlphaFoldDB" id="A0A7W8LM18"/>
<dbReference type="EMBL" id="JACHFQ010000004">
    <property type="protein sequence ID" value="MBB5226039.1"/>
    <property type="molecule type" value="Genomic_DNA"/>
</dbReference>
<evidence type="ECO:0000313" key="3">
    <source>
        <dbReference type="Proteomes" id="UP000518887"/>
    </source>
</evidence>